<sequence>MSQKELRENAYRVVTYFAVTFCIAAIISAGLCIPLMYSQVSTTQQQFEMDTKACEESFNVMRKRMLDIRKSQERLNRTTRQYRGGGGISGFPPEISQPGFGPPHMFPEPGLQMGPGGGGDVISTFQKVGTEGLPICPGIPPGQPPIVRPGRLFLNPWGVDACCIPGPAGNPGPPGKHGAPGTPGIPGIPGKPGEYGPPGIPAPDGKKGIPGHPGLPGPPGMSGTPGSDGPIGEPGIPAPYMVSVPGDMGDVGLPGPAGPPGPPGINGRNGPPGIMGGPGGPGLPGPSGPDGPPGPPGPIGPMGRPGNDGVCPTYCAADGGVFYLNGQSMGPAPVMPYKKKKS</sequence>
<organism evidence="7">
    <name type="scientific">Soboliphyme baturini</name>
    <dbReference type="NCBI Taxonomy" id="241478"/>
    <lineage>
        <taxon>Eukaryota</taxon>
        <taxon>Metazoa</taxon>
        <taxon>Ecdysozoa</taxon>
        <taxon>Nematoda</taxon>
        <taxon>Enoplea</taxon>
        <taxon>Dorylaimia</taxon>
        <taxon>Dioctophymatida</taxon>
        <taxon>Dioctophymatoidea</taxon>
        <taxon>Soboliphymatidae</taxon>
        <taxon>Soboliphyme</taxon>
    </lineage>
</organism>
<feature type="transmembrane region" description="Helical" evidence="3">
    <location>
        <begin position="12"/>
        <end position="37"/>
    </location>
</feature>
<evidence type="ECO:0000313" key="7">
    <source>
        <dbReference type="WBParaSite" id="SBAD_0000555601-mRNA-1"/>
    </source>
</evidence>
<evidence type="ECO:0000313" key="6">
    <source>
        <dbReference type="Proteomes" id="UP000270296"/>
    </source>
</evidence>
<evidence type="ECO:0000256" key="3">
    <source>
        <dbReference type="SAM" id="Phobius"/>
    </source>
</evidence>
<reference evidence="5 6" key="2">
    <citation type="submission" date="2018-11" db="EMBL/GenBank/DDBJ databases">
        <authorList>
            <consortium name="Pathogen Informatics"/>
        </authorList>
    </citation>
    <scope>NUCLEOTIDE SEQUENCE [LARGE SCALE GENOMIC DNA]</scope>
</reference>
<keyword evidence="6" id="KW-1185">Reference proteome</keyword>
<protein>
    <submittedName>
        <fullName evidence="7">Col_cuticle_N domain-containing protein</fullName>
    </submittedName>
</protein>
<dbReference type="Proteomes" id="UP000270296">
    <property type="component" value="Unassembled WGS sequence"/>
</dbReference>
<accession>A0A183INZ3</accession>
<evidence type="ECO:0000256" key="2">
    <source>
        <dbReference type="SAM" id="MobiDB-lite"/>
    </source>
</evidence>
<keyword evidence="3" id="KW-1133">Transmembrane helix</keyword>
<dbReference type="Pfam" id="PF01484">
    <property type="entry name" value="Col_cuticle_N"/>
    <property type="match status" value="1"/>
</dbReference>
<keyword evidence="3" id="KW-0812">Transmembrane</keyword>
<evidence type="ECO:0000256" key="1">
    <source>
        <dbReference type="ARBA" id="ARBA00022737"/>
    </source>
</evidence>
<feature type="compositionally biased region" description="Low complexity" evidence="2">
    <location>
        <begin position="221"/>
        <end position="230"/>
    </location>
</feature>
<gene>
    <name evidence="5" type="ORF">SBAD_LOCUS5340</name>
</gene>
<dbReference type="InterPro" id="IPR002486">
    <property type="entry name" value="Col_cuticle_N"/>
</dbReference>
<dbReference type="AlphaFoldDB" id="A0A183INZ3"/>
<evidence type="ECO:0000259" key="4">
    <source>
        <dbReference type="SMART" id="SM01088"/>
    </source>
</evidence>
<feature type="domain" description="Nematode cuticle collagen N-terminal" evidence="4">
    <location>
        <begin position="13"/>
        <end position="65"/>
    </location>
</feature>
<reference evidence="7" key="1">
    <citation type="submission" date="2016-06" db="UniProtKB">
        <authorList>
            <consortium name="WormBaseParasite"/>
        </authorList>
    </citation>
    <scope>IDENTIFICATION</scope>
</reference>
<dbReference type="InterPro" id="IPR008160">
    <property type="entry name" value="Collagen"/>
</dbReference>
<dbReference type="PANTHER" id="PTHR24637">
    <property type="entry name" value="COLLAGEN"/>
    <property type="match status" value="1"/>
</dbReference>
<dbReference type="EMBL" id="UZAM01008923">
    <property type="protein sequence ID" value="VDP06957.1"/>
    <property type="molecule type" value="Genomic_DNA"/>
</dbReference>
<name>A0A183INZ3_9BILA</name>
<keyword evidence="3" id="KW-0472">Membrane</keyword>
<evidence type="ECO:0000313" key="5">
    <source>
        <dbReference type="EMBL" id="VDP06957.1"/>
    </source>
</evidence>
<dbReference type="PANTHER" id="PTHR24637:SF421">
    <property type="entry name" value="CUTICLE COLLAGEN DPY-2"/>
    <property type="match status" value="1"/>
</dbReference>
<dbReference type="GO" id="GO:0042302">
    <property type="term" value="F:structural constituent of cuticle"/>
    <property type="evidence" value="ECO:0007669"/>
    <property type="project" value="InterPro"/>
</dbReference>
<proteinExistence type="predicted"/>
<feature type="region of interest" description="Disordered" evidence="2">
    <location>
        <begin position="168"/>
        <end position="305"/>
    </location>
</feature>
<dbReference type="Pfam" id="PF01391">
    <property type="entry name" value="Collagen"/>
    <property type="match status" value="1"/>
</dbReference>
<dbReference type="WBParaSite" id="SBAD_0000555601-mRNA-1">
    <property type="protein sequence ID" value="SBAD_0000555601-mRNA-1"/>
    <property type="gene ID" value="SBAD_0000555601"/>
</dbReference>
<dbReference type="SMART" id="SM01088">
    <property type="entry name" value="Col_cuticle_N"/>
    <property type="match status" value="1"/>
</dbReference>
<keyword evidence="1" id="KW-0677">Repeat</keyword>
<feature type="compositionally biased region" description="Pro residues" evidence="2">
    <location>
        <begin position="281"/>
        <end position="299"/>
    </location>
</feature>